<feature type="transmembrane region" description="Helical" evidence="1">
    <location>
        <begin position="77"/>
        <end position="104"/>
    </location>
</feature>
<feature type="transmembrane region" description="Helical" evidence="1">
    <location>
        <begin position="143"/>
        <end position="164"/>
    </location>
</feature>
<dbReference type="KEGG" id="sllo:ISP08_02490"/>
<reference evidence="2 3" key="1">
    <citation type="submission" date="2020-10" db="EMBL/GenBank/DDBJ databases">
        <title>Closed genome sequences of Staphylococcus lloydii sp. nov. and Staphylococcus durrellii sp. nov. Isolated from Captive Fruit Bats (Pteropus livingstonii).</title>
        <authorList>
            <person name="Fountain K."/>
        </authorList>
    </citation>
    <scope>NUCLEOTIDE SEQUENCE [LARGE SCALE GENOMIC DNA]</scope>
    <source>
        <strain evidence="2 3">23_2_7_LY</strain>
    </source>
</reference>
<keyword evidence="1" id="KW-1133">Transmembrane helix</keyword>
<feature type="transmembrane region" description="Helical" evidence="1">
    <location>
        <begin position="176"/>
        <end position="196"/>
    </location>
</feature>
<dbReference type="EMBL" id="CP064056">
    <property type="protein sequence ID" value="QPM75621.1"/>
    <property type="molecule type" value="Genomic_DNA"/>
</dbReference>
<dbReference type="AlphaFoldDB" id="A0A7T1B141"/>
<dbReference type="InterPro" id="IPR025699">
    <property type="entry name" value="ABC2_memb-like"/>
</dbReference>
<dbReference type="Proteomes" id="UP000594455">
    <property type="component" value="Chromosome"/>
</dbReference>
<dbReference type="RefSeq" id="WP_195719250.1">
    <property type="nucleotide sequence ID" value="NZ_CP064056.1"/>
</dbReference>
<evidence type="ECO:0000256" key="1">
    <source>
        <dbReference type="SAM" id="Phobius"/>
    </source>
</evidence>
<keyword evidence="1" id="KW-0812">Transmembrane</keyword>
<organism evidence="2 3">
    <name type="scientific">Staphylococcus lloydii</name>
    <dbReference type="NCBI Taxonomy" id="2781774"/>
    <lineage>
        <taxon>Bacteria</taxon>
        <taxon>Bacillati</taxon>
        <taxon>Bacillota</taxon>
        <taxon>Bacilli</taxon>
        <taxon>Bacillales</taxon>
        <taxon>Staphylococcaceae</taxon>
        <taxon>Staphylococcus</taxon>
    </lineage>
</organism>
<keyword evidence="3" id="KW-1185">Reference proteome</keyword>
<protein>
    <submittedName>
        <fullName evidence="2">ABC-2 transporter permease</fullName>
    </submittedName>
</protein>
<sequence>MKALILNQYYSSRTQIFIYSALTIVIAIFFTAFNNNPIGAAIFTCVYPALGAMDYLKKESASDWLKYAITMPVKRRTIVNTHFLVHLTLVLMGFIVSLIVISILKASFVTGLSTSFVGLGFALQMSLIYLLTYKFGSENSNGIYLLGMLFLFVILVVCIILSAILHNNHIALLTHLALNSYYLILSIIIGLIVYYLSLKHFDNADF</sequence>
<feature type="transmembrane region" description="Helical" evidence="1">
    <location>
        <begin position="16"/>
        <end position="32"/>
    </location>
</feature>
<proteinExistence type="predicted"/>
<evidence type="ECO:0000313" key="2">
    <source>
        <dbReference type="EMBL" id="QPM75621.1"/>
    </source>
</evidence>
<gene>
    <name evidence="2" type="ORF">ISP08_02490</name>
</gene>
<feature type="transmembrane region" description="Helical" evidence="1">
    <location>
        <begin position="110"/>
        <end position="131"/>
    </location>
</feature>
<evidence type="ECO:0000313" key="3">
    <source>
        <dbReference type="Proteomes" id="UP000594455"/>
    </source>
</evidence>
<accession>A0A7T1B141</accession>
<dbReference type="Pfam" id="PF13346">
    <property type="entry name" value="ABC2_membrane_5"/>
    <property type="match status" value="1"/>
</dbReference>
<name>A0A7T1B141_9STAP</name>
<keyword evidence="1" id="KW-0472">Membrane</keyword>